<dbReference type="PROSITE" id="PS50893">
    <property type="entry name" value="ABC_TRANSPORTER_2"/>
    <property type="match status" value="1"/>
</dbReference>
<evidence type="ECO:0000313" key="5">
    <source>
        <dbReference type="EMBL" id="VDG28592.1"/>
    </source>
</evidence>
<dbReference type="Gene3D" id="3.40.50.300">
    <property type="entry name" value="P-loop containing nucleotide triphosphate hydrolases"/>
    <property type="match status" value="1"/>
</dbReference>
<organism evidence="5 6">
    <name type="scientific">Lactiplantibacillus mudanjiangensis</name>
    <dbReference type="NCBI Taxonomy" id="1296538"/>
    <lineage>
        <taxon>Bacteria</taxon>
        <taxon>Bacillati</taxon>
        <taxon>Bacillota</taxon>
        <taxon>Bacilli</taxon>
        <taxon>Lactobacillales</taxon>
        <taxon>Lactobacillaceae</taxon>
        <taxon>Lactiplantibacillus</taxon>
    </lineage>
</organism>
<evidence type="ECO:0000259" key="4">
    <source>
        <dbReference type="PROSITE" id="PS50893"/>
    </source>
</evidence>
<reference evidence="5 6" key="1">
    <citation type="submission" date="2018-11" db="EMBL/GenBank/DDBJ databases">
        <authorList>
            <person name="Wuyts S."/>
        </authorList>
    </citation>
    <scope>NUCLEOTIDE SEQUENCE [LARGE SCALE GENOMIC DNA]</scope>
    <source>
        <strain evidence="5">Lactobacillus mudanjiangensis AMBF249</strain>
    </source>
</reference>
<dbReference type="GO" id="GO:0005524">
    <property type="term" value="F:ATP binding"/>
    <property type="evidence" value="ECO:0007669"/>
    <property type="project" value="UniProtKB-KW"/>
</dbReference>
<sequence>MTNLLVAQHLNKTLATTPPRTLLHDINLTANAGEFLSIVGPSGSGKTTLLRCLSGLDSLTSGNVWLDQEALTTMKPAKLAKLRRTTVSFIFQQYNLLPALTVYDNLVLPLRLAKRPVDQNQLNQLLAQVHLTAKLNQYPNTLSGGEQQKVAIARALLVNTRLIFADEPTGALDAQSRQMVFNNLKALTTVGTCVVMVTHDLELAAQTDCAIVLKDGRITTIFDHPTMAQLVPALADHWEVASC</sequence>
<dbReference type="GO" id="GO:0005886">
    <property type="term" value="C:plasma membrane"/>
    <property type="evidence" value="ECO:0007669"/>
    <property type="project" value="TreeGrafter"/>
</dbReference>
<dbReference type="InterPro" id="IPR015854">
    <property type="entry name" value="ABC_transpr_LolD-like"/>
</dbReference>
<evidence type="ECO:0000313" key="6">
    <source>
        <dbReference type="Proteomes" id="UP000289996"/>
    </source>
</evidence>
<dbReference type="PANTHER" id="PTHR24220">
    <property type="entry name" value="IMPORT ATP-BINDING PROTEIN"/>
    <property type="match status" value="1"/>
</dbReference>
<dbReference type="GO" id="GO:0022857">
    <property type="term" value="F:transmembrane transporter activity"/>
    <property type="evidence" value="ECO:0007669"/>
    <property type="project" value="TreeGrafter"/>
</dbReference>
<accession>A0A660E1X3</accession>
<keyword evidence="3" id="KW-0067">ATP-binding</keyword>
<evidence type="ECO:0000256" key="2">
    <source>
        <dbReference type="ARBA" id="ARBA00022741"/>
    </source>
</evidence>
<evidence type="ECO:0000256" key="3">
    <source>
        <dbReference type="ARBA" id="ARBA00022840"/>
    </source>
</evidence>
<dbReference type="Pfam" id="PF00005">
    <property type="entry name" value="ABC_tran"/>
    <property type="match status" value="1"/>
</dbReference>
<dbReference type="CDD" id="cd03255">
    <property type="entry name" value="ABC_MJ0796_LolCDE_FtsE"/>
    <property type="match status" value="1"/>
</dbReference>
<dbReference type="InterPro" id="IPR027417">
    <property type="entry name" value="P-loop_NTPase"/>
</dbReference>
<evidence type="ECO:0000256" key="1">
    <source>
        <dbReference type="ARBA" id="ARBA00022448"/>
    </source>
</evidence>
<dbReference type="Proteomes" id="UP000289996">
    <property type="component" value="Unassembled WGS sequence"/>
</dbReference>
<dbReference type="InterPro" id="IPR003439">
    <property type="entry name" value="ABC_transporter-like_ATP-bd"/>
</dbReference>
<dbReference type="SUPFAM" id="SSF52540">
    <property type="entry name" value="P-loop containing nucleoside triphosphate hydrolases"/>
    <property type="match status" value="1"/>
</dbReference>
<dbReference type="SMART" id="SM00382">
    <property type="entry name" value="AAA"/>
    <property type="match status" value="1"/>
</dbReference>
<dbReference type="GO" id="GO:0016887">
    <property type="term" value="F:ATP hydrolysis activity"/>
    <property type="evidence" value="ECO:0007669"/>
    <property type="project" value="InterPro"/>
</dbReference>
<keyword evidence="1" id="KW-0813">Transport</keyword>
<protein>
    <submittedName>
        <fullName evidence="5">Putative ATP binding protein of ABC transporter [Lactobacillus oligofermentans DSM = LMG 22743]</fullName>
    </submittedName>
</protein>
<keyword evidence="6" id="KW-1185">Reference proteome</keyword>
<name>A0A660E1X3_9LACO</name>
<dbReference type="AlphaFoldDB" id="A0A660E1X3"/>
<dbReference type="PANTHER" id="PTHR24220:SF692">
    <property type="entry name" value="ABC TRANSPORTER DOMAIN-CONTAINING PROTEIN"/>
    <property type="match status" value="1"/>
</dbReference>
<dbReference type="InterPro" id="IPR003593">
    <property type="entry name" value="AAA+_ATPase"/>
</dbReference>
<dbReference type="EMBL" id="UYIG01000113">
    <property type="protein sequence ID" value="VDG28592.1"/>
    <property type="molecule type" value="Genomic_DNA"/>
</dbReference>
<dbReference type="InterPro" id="IPR017911">
    <property type="entry name" value="MacB-like_ATP-bd"/>
</dbReference>
<feature type="domain" description="ABC transporter" evidence="4">
    <location>
        <begin position="5"/>
        <end position="240"/>
    </location>
</feature>
<proteinExistence type="predicted"/>
<gene>
    <name evidence="5" type="ORF">MUDAN_MDHGFNIF_03018</name>
</gene>
<dbReference type="RefSeq" id="WP_130851801.1">
    <property type="nucleotide sequence ID" value="NZ_UYIG01000113.1"/>
</dbReference>
<keyword evidence="2" id="KW-0547">Nucleotide-binding</keyword>
<dbReference type="InterPro" id="IPR017871">
    <property type="entry name" value="ABC_transporter-like_CS"/>
</dbReference>
<dbReference type="PROSITE" id="PS00211">
    <property type="entry name" value="ABC_TRANSPORTER_1"/>
    <property type="match status" value="1"/>
</dbReference>
<dbReference type="OrthoDB" id="9802264at2"/>